<reference evidence="2" key="1">
    <citation type="submission" date="2011-07" db="EMBL/GenBank/DDBJ databases">
        <title>Divergent evolution of antigenic variation in African trypanosomes.</title>
        <authorList>
            <person name="Jackson A.P."/>
            <person name="Berry A."/>
            <person name="Allison H.C."/>
            <person name="Burton P."/>
            <person name="Anderson J."/>
            <person name="Aslett M."/>
            <person name="Brown R."/>
            <person name="Corton N."/>
            <person name="Harris D."/>
            <person name="Hauser H."/>
            <person name="Gamble J."/>
            <person name="Gilderthorp R."/>
            <person name="McQuillan J."/>
            <person name="Quail M.A."/>
            <person name="Sanders M."/>
            <person name="Van Tonder A."/>
            <person name="Ginger M.L."/>
            <person name="Donelson J.E."/>
            <person name="Field M.C."/>
            <person name="Barry J.D."/>
            <person name="Berriman M."/>
            <person name="Hertz-Fowler C."/>
        </authorList>
    </citation>
    <scope>NUCLEOTIDE SEQUENCE [LARGE SCALE GENOMIC DNA]</scope>
    <source>
        <strain evidence="2">IL3000</strain>
    </source>
</reference>
<evidence type="ECO:0000313" key="2">
    <source>
        <dbReference type="Proteomes" id="UP000000702"/>
    </source>
</evidence>
<reference evidence="1 2" key="2">
    <citation type="journal article" date="2012" name="Proc. Natl. Acad. Sci. U.S.A.">
        <title>Antigenic diversity is generated by distinct evolutionary mechanisms in African trypanosome species.</title>
        <authorList>
            <person name="Jackson A.P."/>
            <person name="Berry A."/>
            <person name="Aslett M."/>
            <person name="Allison H.C."/>
            <person name="Burton P."/>
            <person name="Vavrova-Anderson J."/>
            <person name="Brown R."/>
            <person name="Browne H."/>
            <person name="Corton N."/>
            <person name="Hauser H."/>
            <person name="Gamble J."/>
            <person name="Gilderthorp R."/>
            <person name="Marcello L."/>
            <person name="McQuillan J."/>
            <person name="Otto T.D."/>
            <person name="Quail M.A."/>
            <person name="Sanders M.J."/>
            <person name="van Tonder A."/>
            <person name="Ginger M.L."/>
            <person name="Field M.C."/>
            <person name="Barry J.D."/>
            <person name="Hertz-Fowler C."/>
            <person name="Berriman M."/>
        </authorList>
    </citation>
    <scope>NUCLEOTIDE SEQUENCE [LARGE SCALE GENOMIC DNA]</scope>
    <source>
        <strain evidence="1 2">IL3000</strain>
    </source>
</reference>
<dbReference type="Proteomes" id="UP000000702">
    <property type="component" value="Unassembled WGS sequence"/>
</dbReference>
<proteinExistence type="predicted"/>
<dbReference type="PANTHER" id="PTHR12507">
    <property type="entry name" value="REDUCED GROWTH PHENOTYPE 1 RGP1, YEAST -RELATED"/>
    <property type="match status" value="1"/>
</dbReference>
<sequence length="442" mass="48710">MLAVNATLHREWYAPGDVVQLDVRLCCRPAGESFLSKVYAFVENWWSVSHSSTSSSTTDGKEQLSITLSSLTGRIVGACVVNTRLIQYALEDGKGTTAYHCPQLLDETSLKNHRVYKLFSSDEFTVASDLTICQQEVKIFGITAVLPDNLPPSFKGRSVCFYYGLQLSARCIAEDKKSSLKLLRIPIKVFSSTAVYTPLLLPLSFPLEDFDFGATVVPKEPCTNADTLKTTGSVPELPACRNITTMLAERLAKQKTPIDYPLTISGEVALRVVVTSTTVMIGSSLNAVFLQGDARDCRAVMVLGTLEVLESVLAEHICRGVACLKPLEGDSRLVTQTTVVEEFQWNLMGRPRAPVYIPFTNLNYFATMQTDVVTTSWQLRLRLLWCKTSSSSSFSSGFRNQIAVEEDQPELVVPLTVVPPPPLPPCGIPEHPSCRVTHELCF</sequence>
<gene>
    <name evidence="1" type="ORF">TCIL3000_0_00260</name>
</gene>
<name>F9W549_TRYCI</name>
<dbReference type="Pfam" id="PF08737">
    <property type="entry name" value="Rgp1"/>
    <property type="match status" value="1"/>
</dbReference>
<accession>F9W549</accession>
<dbReference type="AlphaFoldDB" id="F9W549"/>
<evidence type="ECO:0000313" key="1">
    <source>
        <dbReference type="EMBL" id="CCD12296.1"/>
    </source>
</evidence>
<dbReference type="OMA" id="WYAPGDV"/>
<organism evidence="1 2">
    <name type="scientific">Trypanosoma congolense (strain IL3000)</name>
    <dbReference type="NCBI Taxonomy" id="1068625"/>
    <lineage>
        <taxon>Eukaryota</taxon>
        <taxon>Discoba</taxon>
        <taxon>Euglenozoa</taxon>
        <taxon>Kinetoplastea</taxon>
        <taxon>Metakinetoplastina</taxon>
        <taxon>Trypanosomatida</taxon>
        <taxon>Trypanosomatidae</taxon>
        <taxon>Trypanosoma</taxon>
        <taxon>Nannomonas</taxon>
    </lineage>
</organism>
<protein>
    <submittedName>
        <fullName evidence="1">WGS project CAEQ00000000 data, annotated contig 12</fullName>
    </submittedName>
</protein>
<comment type="caution">
    <text evidence="1">The sequence shown here is derived from an EMBL/GenBank/DDBJ whole genome shotgun (WGS) entry which is preliminary data.</text>
</comment>
<dbReference type="VEuPathDB" id="TriTrypDB:TcIL3000_0_00260"/>
<dbReference type="EMBL" id="CAEQ01000658">
    <property type="protein sequence ID" value="CCD12296.1"/>
    <property type="molecule type" value="Genomic_DNA"/>
</dbReference>
<dbReference type="InterPro" id="IPR014848">
    <property type="entry name" value="Rgp1"/>
</dbReference>
<keyword evidence="2" id="KW-1185">Reference proteome</keyword>